<keyword evidence="4" id="KW-1133">Transmembrane helix</keyword>
<evidence type="ECO:0000256" key="3">
    <source>
        <dbReference type="ARBA" id="ARBA00022824"/>
    </source>
</evidence>
<sequence length="151" mass="17565">MKERKKICLVSSSGGHFEQLKMLKSLENEHDVFFVTEKTQYQEKADYYLIQTGSKDKGFIYKMIKNFAYSLNIWVSEKPDLVITTGTMVAIPLAVYSKIFKKKLIYIETYARVYDGTKAGKLMYKFADLFIIQWESLKEIYPNAVYGGSIY</sequence>
<dbReference type="RefSeq" id="WP_197104645.1">
    <property type="nucleotide sequence ID" value="NZ_JACCEL010000015.1"/>
</dbReference>
<dbReference type="SUPFAM" id="SSF53756">
    <property type="entry name" value="UDP-Glycosyltransferase/glycogen phosphorylase"/>
    <property type="match status" value="1"/>
</dbReference>
<evidence type="ECO:0008006" key="8">
    <source>
        <dbReference type="Google" id="ProtNLM"/>
    </source>
</evidence>
<name>A0ABS0LJZ1_9LACT</name>
<keyword evidence="7" id="KW-1185">Reference proteome</keyword>
<dbReference type="Pfam" id="PF08660">
    <property type="entry name" value="Alg14"/>
    <property type="match status" value="1"/>
</dbReference>
<evidence type="ECO:0000256" key="4">
    <source>
        <dbReference type="ARBA" id="ARBA00022989"/>
    </source>
</evidence>
<evidence type="ECO:0000313" key="7">
    <source>
        <dbReference type="Proteomes" id="UP000823401"/>
    </source>
</evidence>
<keyword evidence="3" id="KW-0256">Endoplasmic reticulum</keyword>
<protein>
    <recommendedName>
        <fullName evidence="8">Polysaccharide biosynthesis protein</fullName>
    </recommendedName>
</protein>
<dbReference type="Gene3D" id="3.40.50.2000">
    <property type="entry name" value="Glycogen Phosphorylase B"/>
    <property type="match status" value="1"/>
</dbReference>
<dbReference type="PANTHER" id="PTHR12154:SF4">
    <property type="entry name" value="UDP-N-ACETYLGLUCOSAMINE TRANSFERASE SUBUNIT ALG14 HOMOLOG"/>
    <property type="match status" value="1"/>
</dbReference>
<reference evidence="6 7" key="1">
    <citation type="submission" date="2020-07" db="EMBL/GenBank/DDBJ databases">
        <title>Facklamia lactis sp. nov., isolated from raw milk.</title>
        <authorList>
            <person name="Doll E.V."/>
            <person name="Huptas C."/>
            <person name="Staib L."/>
            <person name="Wenning M."/>
            <person name="Scherer S."/>
        </authorList>
    </citation>
    <scope>NUCLEOTIDE SEQUENCE [LARGE SCALE GENOMIC DNA]</scope>
    <source>
        <strain evidence="6 7">DSM 104272</strain>
    </source>
</reference>
<keyword evidence="5" id="KW-0472">Membrane</keyword>
<dbReference type="Proteomes" id="UP000823401">
    <property type="component" value="Unassembled WGS sequence"/>
</dbReference>
<proteinExistence type="predicted"/>
<keyword evidence="2" id="KW-0812">Transmembrane</keyword>
<evidence type="ECO:0000256" key="5">
    <source>
        <dbReference type="ARBA" id="ARBA00023136"/>
    </source>
</evidence>
<gene>
    <name evidence="6" type="ORF">HYQ42_07225</name>
</gene>
<organism evidence="6 7">
    <name type="scientific">Ruoffia tabacinasalis</name>
    <dbReference type="NCBI Taxonomy" id="87458"/>
    <lineage>
        <taxon>Bacteria</taxon>
        <taxon>Bacillati</taxon>
        <taxon>Bacillota</taxon>
        <taxon>Bacilli</taxon>
        <taxon>Lactobacillales</taxon>
        <taxon>Aerococcaceae</taxon>
        <taxon>Ruoffia</taxon>
    </lineage>
</organism>
<evidence type="ECO:0000313" key="6">
    <source>
        <dbReference type="EMBL" id="MBG9978578.1"/>
    </source>
</evidence>
<dbReference type="EMBL" id="JACCEL010000015">
    <property type="protein sequence ID" value="MBG9978578.1"/>
    <property type="molecule type" value="Genomic_DNA"/>
</dbReference>
<evidence type="ECO:0000256" key="1">
    <source>
        <dbReference type="ARBA" id="ARBA00004389"/>
    </source>
</evidence>
<dbReference type="InterPro" id="IPR013969">
    <property type="entry name" value="Oligosacch_biosynth_Alg14"/>
</dbReference>
<accession>A0ABS0LJZ1</accession>
<dbReference type="NCBIfam" id="NF041549">
    <property type="entry name" value="PssD"/>
    <property type="match status" value="1"/>
</dbReference>
<evidence type="ECO:0000256" key="2">
    <source>
        <dbReference type="ARBA" id="ARBA00022692"/>
    </source>
</evidence>
<dbReference type="PANTHER" id="PTHR12154">
    <property type="entry name" value="GLYCOSYL TRANSFERASE-RELATED"/>
    <property type="match status" value="1"/>
</dbReference>
<comment type="caution">
    <text evidence="6">The sequence shown here is derived from an EMBL/GenBank/DDBJ whole genome shotgun (WGS) entry which is preliminary data.</text>
</comment>
<comment type="subcellular location">
    <subcellularLocation>
        <location evidence="1">Endoplasmic reticulum membrane</location>
        <topology evidence="1">Single-pass membrane protein</topology>
    </subcellularLocation>
</comment>